<gene>
    <name evidence="13" type="ORF">Thena_0086</name>
</gene>
<dbReference type="Pfam" id="PF03412">
    <property type="entry name" value="Peptidase_C39"/>
    <property type="match status" value="1"/>
</dbReference>
<keyword evidence="5" id="KW-0547">Nucleotide-binding</keyword>
<dbReference type="GO" id="GO:0006508">
    <property type="term" value="P:proteolysis"/>
    <property type="evidence" value="ECO:0007669"/>
    <property type="project" value="InterPro"/>
</dbReference>
<feature type="domain" description="ABC transporter" evidence="10">
    <location>
        <begin position="464"/>
        <end position="699"/>
    </location>
</feature>
<dbReference type="GO" id="GO:0034040">
    <property type="term" value="F:ATPase-coupled lipid transmembrane transporter activity"/>
    <property type="evidence" value="ECO:0007669"/>
    <property type="project" value="TreeGrafter"/>
</dbReference>
<dbReference type="SUPFAM" id="SSF52540">
    <property type="entry name" value="P-loop containing nucleoside triphosphate hydrolases"/>
    <property type="match status" value="1"/>
</dbReference>
<evidence type="ECO:0000313" key="13">
    <source>
        <dbReference type="EMBL" id="AEE13737.1"/>
    </source>
</evidence>
<dbReference type="FunFam" id="3.40.50.300:FF:000299">
    <property type="entry name" value="ABC transporter ATP-binding protein/permease"/>
    <property type="match status" value="1"/>
</dbReference>
<dbReference type="SUPFAM" id="SSF90123">
    <property type="entry name" value="ABC transporter transmembrane region"/>
    <property type="match status" value="1"/>
</dbReference>
<proteinExistence type="predicted"/>
<evidence type="ECO:0000256" key="1">
    <source>
        <dbReference type="ARBA" id="ARBA00004651"/>
    </source>
</evidence>
<dbReference type="PROSITE" id="PS50893">
    <property type="entry name" value="ABC_TRANSPORTER_2"/>
    <property type="match status" value="1"/>
</dbReference>
<feature type="transmembrane region" description="Helical" evidence="9">
    <location>
        <begin position="187"/>
        <end position="207"/>
    </location>
</feature>
<dbReference type="Pfam" id="PF00005">
    <property type="entry name" value="ABC_tran"/>
    <property type="match status" value="1"/>
</dbReference>
<keyword evidence="2" id="KW-0813">Transport</keyword>
<dbReference type="CDD" id="cd18588">
    <property type="entry name" value="ABC_6TM_CyaB_HlyB_like"/>
    <property type="match status" value="1"/>
</dbReference>
<evidence type="ECO:0000259" key="11">
    <source>
        <dbReference type="PROSITE" id="PS50929"/>
    </source>
</evidence>
<keyword evidence="6" id="KW-0067">ATP-binding</keyword>
<dbReference type="PANTHER" id="PTHR24221:SF647">
    <property type="entry name" value="BLL6336 PROTEIN"/>
    <property type="match status" value="1"/>
</dbReference>
<comment type="subcellular location">
    <subcellularLocation>
        <location evidence="1">Cell membrane</location>
        <topology evidence="1">Multi-pass membrane protein</topology>
    </subcellularLocation>
</comment>
<evidence type="ECO:0000256" key="5">
    <source>
        <dbReference type="ARBA" id="ARBA00022741"/>
    </source>
</evidence>
<dbReference type="EMBL" id="CP002690">
    <property type="protein sequence ID" value="AEE13737.1"/>
    <property type="molecule type" value="Genomic_DNA"/>
</dbReference>
<dbReference type="InterPro" id="IPR003439">
    <property type="entry name" value="ABC_transporter-like_ATP-bd"/>
</dbReference>
<dbReference type="PROSITE" id="PS50990">
    <property type="entry name" value="PEPTIDASE_C39"/>
    <property type="match status" value="1"/>
</dbReference>
<evidence type="ECO:0000256" key="3">
    <source>
        <dbReference type="ARBA" id="ARBA00022475"/>
    </source>
</evidence>
<dbReference type="PROSITE" id="PS00211">
    <property type="entry name" value="ABC_TRANSPORTER_1"/>
    <property type="match status" value="1"/>
</dbReference>
<evidence type="ECO:0000256" key="7">
    <source>
        <dbReference type="ARBA" id="ARBA00022989"/>
    </source>
</evidence>
<feature type="transmembrane region" description="Helical" evidence="9">
    <location>
        <begin position="152"/>
        <end position="175"/>
    </location>
</feature>
<dbReference type="GO" id="GO:0140359">
    <property type="term" value="F:ABC-type transporter activity"/>
    <property type="evidence" value="ECO:0007669"/>
    <property type="project" value="InterPro"/>
</dbReference>
<keyword evidence="8 9" id="KW-0472">Membrane</keyword>
<protein>
    <submittedName>
        <fullName evidence="13">Type I secretion system ATPase</fullName>
        <ecNumber evidence="13">3.6.3.43</ecNumber>
    </submittedName>
</protein>
<dbReference type="GO" id="GO:0030253">
    <property type="term" value="P:protein secretion by the type I secretion system"/>
    <property type="evidence" value="ECO:0007669"/>
    <property type="project" value="InterPro"/>
</dbReference>
<dbReference type="Proteomes" id="UP000011765">
    <property type="component" value="Chromosome"/>
</dbReference>
<evidence type="ECO:0000256" key="9">
    <source>
        <dbReference type="SAM" id="Phobius"/>
    </source>
</evidence>
<evidence type="ECO:0000313" key="14">
    <source>
        <dbReference type="Proteomes" id="UP000011765"/>
    </source>
</evidence>
<dbReference type="SMART" id="SM00382">
    <property type="entry name" value="AAA"/>
    <property type="match status" value="1"/>
</dbReference>
<keyword evidence="7 9" id="KW-1133">Transmembrane helix</keyword>
<keyword evidence="4 9" id="KW-0812">Transmembrane</keyword>
<reference evidence="13 14" key="1">
    <citation type="submission" date="2011-04" db="EMBL/GenBank/DDBJ databases">
        <title>The complete genome of Thermodesulfobium narugense DSM 14796.</title>
        <authorList>
            <consortium name="US DOE Joint Genome Institute (JGI-PGF)"/>
            <person name="Lucas S."/>
            <person name="Han J."/>
            <person name="Lapidus A."/>
            <person name="Bruce D."/>
            <person name="Goodwin L."/>
            <person name="Pitluck S."/>
            <person name="Peters L."/>
            <person name="Kyrpides N."/>
            <person name="Mavromatis K."/>
            <person name="Pagani I."/>
            <person name="Ivanova N."/>
            <person name="Ovchinnikova G."/>
            <person name="Zhang X."/>
            <person name="Saunders L."/>
            <person name="Detter J.C."/>
            <person name="Tapia R."/>
            <person name="Han C."/>
            <person name="Land M."/>
            <person name="Hauser L."/>
            <person name="Markowitz V."/>
            <person name="Cheng J.-F."/>
            <person name="Hugenholtz P."/>
            <person name="Woyke T."/>
            <person name="Wu D."/>
            <person name="Spring S."/>
            <person name="Schroeder M."/>
            <person name="Brambilla E."/>
            <person name="Klenk H.-P."/>
            <person name="Eisen J.A."/>
        </authorList>
    </citation>
    <scope>NUCLEOTIDE SEQUENCE [LARGE SCALE GENOMIC DNA]</scope>
    <source>
        <strain evidence="13 14">DSM 14796</strain>
    </source>
</reference>
<keyword evidence="14" id="KW-1185">Reference proteome</keyword>
<dbReference type="InterPro" id="IPR036640">
    <property type="entry name" value="ABC1_TM_sf"/>
</dbReference>
<evidence type="ECO:0000259" key="12">
    <source>
        <dbReference type="PROSITE" id="PS50990"/>
    </source>
</evidence>
<feature type="transmembrane region" description="Helical" evidence="9">
    <location>
        <begin position="260"/>
        <end position="285"/>
    </location>
</feature>
<dbReference type="Gene3D" id="1.20.1560.10">
    <property type="entry name" value="ABC transporter type 1, transmembrane domain"/>
    <property type="match status" value="1"/>
</dbReference>
<dbReference type="HOGENOM" id="CLU_000604_95_4_9"/>
<evidence type="ECO:0000256" key="6">
    <source>
        <dbReference type="ARBA" id="ARBA00022840"/>
    </source>
</evidence>
<dbReference type="GO" id="GO:0030256">
    <property type="term" value="C:type I protein secretion system complex"/>
    <property type="evidence" value="ECO:0007669"/>
    <property type="project" value="InterPro"/>
</dbReference>
<evidence type="ECO:0000256" key="8">
    <source>
        <dbReference type="ARBA" id="ARBA00023136"/>
    </source>
</evidence>
<dbReference type="eggNOG" id="COG2274">
    <property type="taxonomic scope" value="Bacteria"/>
</dbReference>
<evidence type="ECO:0000259" key="10">
    <source>
        <dbReference type="PROSITE" id="PS50893"/>
    </source>
</evidence>
<feature type="domain" description="Peptidase C39" evidence="12">
    <location>
        <begin position="2"/>
        <end position="123"/>
    </location>
</feature>
<dbReference type="GO" id="GO:0005524">
    <property type="term" value="F:ATP binding"/>
    <property type="evidence" value="ECO:0007669"/>
    <property type="project" value="UniProtKB-KW"/>
</dbReference>
<dbReference type="EC" id="3.6.3.43" evidence="13"/>
<dbReference type="InterPro" id="IPR010132">
    <property type="entry name" value="ATPase_T1SS_HlyB"/>
</dbReference>
<dbReference type="Gene3D" id="3.90.70.10">
    <property type="entry name" value="Cysteine proteinases"/>
    <property type="match status" value="1"/>
</dbReference>
<sequence length="701" mass="79853">MQEEQLISTGALSIELVCKFYSIDIDIEVLKKKYFVKSELTPEEIVRILKDNKFKASYKKFKDLEKLQNYTLPIIAISNDNKYYVVFGIKEKSVLYFDAIEKKIKELGIEDFDNLWKKEAIVLYPKFAASFFSLNLKWLFKEFLKYRSIFSQVILCSAFIQIFALVTPLFIQIIIDKVLPHFATSTLHVVGCAFFIALLFDGVLSYMRNYLLYHTANKIDAGLGAKVYRHLLSLFFRYFETRKVGNIVARIRELENLRQFMTNISLSVLLDTVFSIIFIAIMFVYSVTLTLIVLLFIGVIALISFFSTPVIKRQLDEKFQKGAQMNAFLIESITGIRTVKSLAIEGKMVRDWENYLGEYILSAFKLSDLANKVFTPSQTLQKLMILGVIYLGVNQVFDNKMTIGQLVAFQMFASQLTAPVLRLIHIWQDFQQAKLSLERLGDIINTPPELRGEYVSLQNLRGDIIFKNVSFKYSHDAPEILKNISFRIFPGQLVGIVGKSGSGKSSLVKLIQRLYLPTEGAILIDGVDIKQVSPIWLRSKIGVVLQDSFLFSGTLKENIAIAKPDASMDEIVKVSMLAGAHEFIQEMPDGYNTYIEERGESLSGGQRQRIAIARTLLIDPGILLLDEATSALDYDSERIVLETIRKLKGTRSIVFVSYRLSFMKECDVILVLDKGKLVEAGHHNALIKRNGIYAQFLNIYK</sequence>
<dbReference type="InterPro" id="IPR027417">
    <property type="entry name" value="P-loop_NTPase"/>
</dbReference>
<dbReference type="InterPro" id="IPR017871">
    <property type="entry name" value="ABC_transporter-like_CS"/>
</dbReference>
<dbReference type="STRING" id="747365.Thena_0086"/>
<keyword evidence="3" id="KW-1003">Cell membrane</keyword>
<keyword evidence="13" id="KW-0378">Hydrolase</keyword>
<feature type="transmembrane region" description="Helical" evidence="9">
    <location>
        <begin position="291"/>
        <end position="311"/>
    </location>
</feature>
<feature type="domain" description="ABC transmembrane type-1" evidence="11">
    <location>
        <begin position="153"/>
        <end position="432"/>
    </location>
</feature>
<organism evidence="13 14">
    <name type="scientific">Thermodesulfobium narugense DSM 14796</name>
    <dbReference type="NCBI Taxonomy" id="747365"/>
    <lineage>
        <taxon>Bacteria</taxon>
        <taxon>Pseudomonadati</taxon>
        <taxon>Thermodesulfobiota</taxon>
        <taxon>Thermodesulfobiia</taxon>
        <taxon>Thermodesulfobiales</taxon>
        <taxon>Thermodesulfobiaceae</taxon>
        <taxon>Thermodesulfobium</taxon>
    </lineage>
</organism>
<dbReference type="KEGG" id="tnr:Thena_0086"/>
<dbReference type="PROSITE" id="PS50929">
    <property type="entry name" value="ABC_TM1F"/>
    <property type="match status" value="1"/>
</dbReference>
<dbReference type="Pfam" id="PF00664">
    <property type="entry name" value="ABC_membrane"/>
    <property type="match status" value="1"/>
</dbReference>
<dbReference type="NCBIfam" id="TIGR01846">
    <property type="entry name" value="type_I_sec_HlyB"/>
    <property type="match status" value="1"/>
</dbReference>
<dbReference type="AlphaFoldDB" id="M1E461"/>
<dbReference type="GO" id="GO:0008233">
    <property type="term" value="F:peptidase activity"/>
    <property type="evidence" value="ECO:0007669"/>
    <property type="project" value="InterPro"/>
</dbReference>
<dbReference type="InterPro" id="IPR005074">
    <property type="entry name" value="Peptidase_C39"/>
</dbReference>
<dbReference type="InterPro" id="IPR011527">
    <property type="entry name" value="ABC1_TM_dom"/>
</dbReference>
<dbReference type="GO" id="GO:0005886">
    <property type="term" value="C:plasma membrane"/>
    <property type="evidence" value="ECO:0007669"/>
    <property type="project" value="UniProtKB-SubCell"/>
</dbReference>
<dbReference type="Gene3D" id="3.40.50.300">
    <property type="entry name" value="P-loop containing nucleotide triphosphate hydrolases"/>
    <property type="match status" value="1"/>
</dbReference>
<accession>M1E461</accession>
<evidence type="ECO:0000256" key="2">
    <source>
        <dbReference type="ARBA" id="ARBA00022448"/>
    </source>
</evidence>
<dbReference type="InterPro" id="IPR003593">
    <property type="entry name" value="AAA+_ATPase"/>
</dbReference>
<dbReference type="InterPro" id="IPR039421">
    <property type="entry name" value="Type_1_exporter"/>
</dbReference>
<name>M1E461_9BACT</name>
<dbReference type="GO" id="GO:0016887">
    <property type="term" value="F:ATP hydrolysis activity"/>
    <property type="evidence" value="ECO:0007669"/>
    <property type="project" value="InterPro"/>
</dbReference>
<evidence type="ECO:0000256" key="4">
    <source>
        <dbReference type="ARBA" id="ARBA00022692"/>
    </source>
</evidence>
<dbReference type="PANTHER" id="PTHR24221">
    <property type="entry name" value="ATP-BINDING CASSETTE SUB-FAMILY B"/>
    <property type="match status" value="1"/>
</dbReference>